<comment type="caution">
    <text evidence="2">The sequence shown here is derived from an EMBL/GenBank/DDBJ whole genome shotgun (WGS) entry which is preliminary data.</text>
</comment>
<name>A0A7W9FSN8_BREVE</name>
<gene>
    <name evidence="2" type="ORF">HNP47_000812</name>
</gene>
<dbReference type="SUPFAM" id="SSF54060">
    <property type="entry name" value="His-Me finger endonucleases"/>
    <property type="match status" value="1"/>
</dbReference>
<accession>A0A7W9FSN8</accession>
<feature type="domain" description="HNH nuclease" evidence="1">
    <location>
        <begin position="47"/>
        <end position="90"/>
    </location>
</feature>
<organism evidence="2 3">
    <name type="scientific">Brevundimonas vesicularis</name>
    <name type="common">Pseudomonas vesicularis</name>
    <dbReference type="NCBI Taxonomy" id="41276"/>
    <lineage>
        <taxon>Bacteria</taxon>
        <taxon>Pseudomonadati</taxon>
        <taxon>Pseudomonadota</taxon>
        <taxon>Alphaproteobacteria</taxon>
        <taxon>Caulobacterales</taxon>
        <taxon>Caulobacteraceae</taxon>
        <taxon>Brevundimonas</taxon>
    </lineage>
</organism>
<dbReference type="Gene3D" id="3.90.75.20">
    <property type="match status" value="1"/>
</dbReference>
<dbReference type="Proteomes" id="UP000556201">
    <property type="component" value="Unassembled WGS sequence"/>
</dbReference>
<proteinExistence type="predicted"/>
<dbReference type="Pfam" id="PF13392">
    <property type="entry name" value="HNH_3"/>
    <property type="match status" value="1"/>
</dbReference>
<reference evidence="2 3" key="1">
    <citation type="submission" date="2020-08" db="EMBL/GenBank/DDBJ databases">
        <title>Functional genomics of gut bacteria from endangered species of beetles.</title>
        <authorList>
            <person name="Carlos-Shanley C."/>
        </authorList>
    </citation>
    <scope>NUCLEOTIDE SEQUENCE [LARGE SCALE GENOMIC DNA]</scope>
    <source>
        <strain evidence="2 3">S00192</strain>
    </source>
</reference>
<sequence length="160" mass="17274">MIKEHPLADRILRRVEYDTVGGCWLWSGAIIANAGYGNLPIRGKSVAASRAAWMAFKGPIPDGLMVCHKCDVRLCCNPDHLFLGTQKDNMADMTAKGRGVVARGEKSGKARLTDAQVRSIKAQLLHGSTQRGLAAKFGVHPATIQSIADGRSWRHIGEAA</sequence>
<dbReference type="InterPro" id="IPR003615">
    <property type="entry name" value="HNH_nuc"/>
</dbReference>
<dbReference type="InterPro" id="IPR044925">
    <property type="entry name" value="His-Me_finger_sf"/>
</dbReference>
<protein>
    <recommendedName>
        <fullName evidence="1">HNH nuclease domain-containing protein</fullName>
    </recommendedName>
</protein>
<evidence type="ECO:0000259" key="1">
    <source>
        <dbReference type="Pfam" id="PF13392"/>
    </source>
</evidence>
<dbReference type="AlphaFoldDB" id="A0A7W9FSN8"/>
<evidence type="ECO:0000313" key="3">
    <source>
        <dbReference type="Proteomes" id="UP000556201"/>
    </source>
</evidence>
<dbReference type="RefSeq" id="WP_184278443.1">
    <property type="nucleotide sequence ID" value="NZ_JACHLJ010000001.1"/>
</dbReference>
<evidence type="ECO:0000313" key="2">
    <source>
        <dbReference type="EMBL" id="MBB5770843.1"/>
    </source>
</evidence>
<dbReference type="EMBL" id="JACHLJ010000001">
    <property type="protein sequence ID" value="MBB5770843.1"/>
    <property type="molecule type" value="Genomic_DNA"/>
</dbReference>